<dbReference type="Pfam" id="PF13332">
    <property type="entry name" value="Fil_haemagg_2"/>
    <property type="match status" value="3"/>
</dbReference>
<dbReference type="InterPro" id="IPR010069">
    <property type="entry name" value="CdiA_FHA1_rpt"/>
</dbReference>
<proteinExistence type="predicted"/>
<accession>A9I254</accession>
<dbReference type="KEGG" id="bpt:Bpet0601"/>
<evidence type="ECO:0000259" key="2">
    <source>
        <dbReference type="SMART" id="SM00912"/>
    </source>
</evidence>
<feature type="compositionally biased region" description="Basic and acidic residues" evidence="1">
    <location>
        <begin position="2493"/>
        <end position="2509"/>
    </location>
</feature>
<dbReference type="SMART" id="SM00912">
    <property type="entry name" value="Haemagg_act"/>
    <property type="match status" value="1"/>
</dbReference>
<dbReference type="Gene3D" id="2.160.20.10">
    <property type="entry name" value="Single-stranded right-handed beta-helix, Pectin lyase-like"/>
    <property type="match status" value="1"/>
</dbReference>
<sequence length="3039" mass="306026">MALFSISVRLMSKFRSLTIWLVLITQVWTPVLAQTLPISVDKRVSGAKPVVGVSNGVPVVNIAPPSAGGVSNNRYIQFNVGPSGVVLNNSGGASQTQLAGQIGGNPMLGNQRATTILNQVTAPNPSRLLGTLEVAGHRANVIVANPAGITCDGCGFLNANRATLTTGRPQIGSGGIDFDVSAGQLRIEGDGLYGGEAAQVDLLARSLQINASVWAKKLNVVAGASRVDFGSGQVTAGAAQEPAPEFALDTAALGGMYANSIRLVGTEAGVGVNIGNNLVALTGDLQVSAAGDVRIRPTATLQAGAGLSLHSGSNVDVAAGGRLQGVGVAIVAGQDARLDGTLSSAGDVSVQAGRDIATAGKLGVDGGAVLQAGRHLDLAAAAQIETARAIDARAGNRLILAGDARSGGDMALAAGGALEARGNASAAGNMFLHAGGDVSVAGQLLAGRDLSLSADGAVDLAGTAVADRMLRVNAGADIVLREDALAQGSQTLAMTAARDLHVAGTTGTAETAASQGGLLQLAAGRDLAVAPGGIVTASSPAIITAARDLRLDGIAVALAGDLDLQAGGQLAVGEHGRAQASNRLVADAGAGLAVDGIVAAGDTVALRAGQSAEINGLIAALGGAGTGGLTVASGQDISVGRLARVQAAGAAAMQAGQDLRLDGAVTAIDGLTLATARDTWINGSAATDGDLAWTGRRLGMGEHGLAQAGQRLAAQAQDSMTLAGTLVAGQALALGAVNDVQLDGTAAALQGDVAVRSTVGDVRLGAQAHVQAGGELVAEAGRDLIAAGTLASGQDMRLRAGRHVQLDGIAAAQGALDAAAAGDLSVAAAGRVQADGALALAAGGALSNAGVAAGATTATLSAGTAFDNTGTVLSGGDLAASAGILRNSGQLAAGVDADGRLTQTGSLALRAGRIVNSGAVLASTEMLLAADAVDNTGGSLAATGAATIEARTLNNQAGILAAGDISIQALDQVHNSGDGTIAAARSLNLDTAELLNTSGLVSSQGSADIDAASLRNADGRLLAEDRLALQAQEIDGVGTVHAGGDLAVSVAGSLTQDGTLVAGRDLSLAVGDRLDNQGQVSAGRDLTVAAANLDNAAGAQLLAGRVNTLHVAQALNNAGLIDGATTRITAADVTNLGRIYGDDIAIQANTLLNDAGASGAAVIAARRDLDLGVKSLMNREHALIYAGGDLRVGGALDAGGRAAGQADSLVNASATIETAGDASISAASIQNLNNHFASELVQVSTTPKVFYRPEGSTDMYDAATTWLCDLVTPQCSKDPNWLGDDQERRMLKPSSKYPEAQYGPPFDYALNKRGKRGETSPVYPAYAPEKYTCTGPGGDAGYDWCGMQPAEYFYSPSARIWSVFGVTPPAASKPPVAPTPPGESAGYKAQAAYQQALAVYEKELAAYQAPYAKLNQRISAFNADFDARMVKNITIYRVNEIITESRTVSTDPGKILVGGDASLAGAVINDKSQIAAGGTLAVDGPAIQNIGATGERRVVLKGTATRSYEEDDEREYEPAQPYTGAVSVTPVELAVAGAGGNQTVAPQGSAPAGSDIGTALPPVEIGSLPLPGDGEVRTVTSPAQLPDSQLFVVDREADAPYLVATDPQFTGQRPFVSSDYLLDLLRQAGALTGIPDGAPFLTPSGQPRRLGDGFYEQKLVSDQILATTGQRFLENYADAGAQYQALLQAGADFAAQHGVQLGVALTDAQQRQLTSDLVWLVAQTVTLPDGTTEQVLVPQVYLLVRDGDLRGDGTLMAGRDVSLNADGDVANSGTIGARGATVITAENIVNQAGGRIQAASVDLNARQDLANIAALIKGDTVVLAAGNDIALTSTTTSFKHGATSGVNLGGLSQIDAGSLDMAAGRDLRLAAADLSIEGDARLQAGRDIDLGTVKQSHSEAYVYGKRNDSKVRTASEIGTTIAAGGDVALVAGQDIKARAADVTAGGQLAAAAGRDVAISAGQASGYARDEHYYKTSGFMSSSSTHTVKSTDWTQAQGSTLTGDTAVVMAGRDVNVAGSNLAAQNDLVVSADRDVNIVAGKNTTDDYQYEKIKKSGFGALGGISYGKYEQTDSLDGKRVFHTASTVGSVEGDALLNAGNTLTVAGSNVLARQGDVTLIGRNIDITSVTDTTWQREFHEIKQTGLTVTASTPLVSAMQTAQRMGEAAGKTDNAVMQGLAGATTALAAANAYDAVMKDPASAGGVSIKISLGTSKTSSTTERKSSTAMGSTVAAGRDLAIVAQGGGQASGITVTGSGLSAGNNAVLQAEGDILLQAAKNSASQKTDSKSSGASIGVGISLGANGAGITAEAGVSASRGKASGKDTTWTPTTIAAGNTLALQSGGDTSLVGAAGKAAQIVADVGGDLLVQSLQDSSRYDSKQTSVGFGASACVTGCVGGSVSANAGAGKMHSEYDSVTQQAGLWAGDGGFQVKVGENTTLVGGVIASSQQAVAEALNSLSTGTLVVRDIENRADYSASQIALGGGMGFGGGGGDDLGTTKDNEVAGGATKEHGTSVPSTGGGLGLGTPVVAAASGDARSTTQSAISGGAIEIRDEAGQQALTGQTAAEAVASVNRDTSNTLNVLDPIFDKEKIEAGFEIVSEASRQLGQFLTNRAKEIDALEDRANDADLSKAERDQAGAEAERLRLQWGPGGSYRRWMTAVMGAASGNVTGATGEIVQAAVVNYLQGLAATEVKRIADGMGSGANAEAARAALHAIVGCAGAAGGGASCGAGALGAGASSVLATLLASVAGDDLSAQEKEARSNLIQSIVAGTATGLAMDAATSASSAATELANNALSLGELKSFAAEASTCRALGTCDEIQQKYRDLSVENQEKMIALCAQDPVACRTQYGDFVEGVTDYRKELDAAFGLDIPPGLKADLAIYLYQHQEAIGVALNTEIAEQLQEKYGLTSEAAAQWAAIAAAAVGVTRGQKGNNLGGTLIKISQKQLDKKFKHASDFGISTTKKNSETLALFESKIKTHISSASTVQQGTYGFVKDSKVFFNSETNNAVVIDGAGNFVTGFKLSPGTKQFENFIKNGVLR</sequence>
<feature type="domain" description="Filamentous haemagglutinin FhaB/tRNA nuclease CdiA-like TPS" evidence="2">
    <location>
        <begin position="54"/>
        <end position="174"/>
    </location>
</feature>
<dbReference type="Pfam" id="PF11429">
    <property type="entry name" value="Colicin_D"/>
    <property type="match status" value="1"/>
</dbReference>
<dbReference type="NCBIfam" id="TIGR01731">
    <property type="entry name" value="fil_hemag_20aa"/>
    <property type="match status" value="8"/>
</dbReference>
<dbReference type="GO" id="GO:0004540">
    <property type="term" value="F:RNA nuclease activity"/>
    <property type="evidence" value="ECO:0007669"/>
    <property type="project" value="InterPro"/>
</dbReference>
<dbReference type="InterPro" id="IPR038233">
    <property type="entry name" value="Colicin_D/E5_nuclease"/>
</dbReference>
<protein>
    <submittedName>
        <fullName evidence="3">Filamentous hemagglutinin/adhesin</fullName>
    </submittedName>
</protein>
<evidence type="ECO:0000256" key="1">
    <source>
        <dbReference type="SAM" id="MobiDB-lite"/>
    </source>
</evidence>
<dbReference type="eggNOG" id="COG3210">
    <property type="taxonomic scope" value="Bacteria"/>
</dbReference>
<dbReference type="InterPro" id="IPR025157">
    <property type="entry name" value="Hemagglutinin_rpt"/>
</dbReference>
<reference evidence="3 4" key="1">
    <citation type="journal article" date="2008" name="BMC Genomics">
        <title>The missing link: Bordetella petrii is endowed with both the metabolic versatility of environmental bacteria and virulence traits of pathogenic Bordetellae.</title>
        <authorList>
            <person name="Gross R."/>
            <person name="Guzman C.A."/>
            <person name="Sebaihia M."/>
            <person name="Martins Dos Santos V.A."/>
            <person name="Pieper D.H."/>
            <person name="Koebnik R."/>
            <person name="Lechner M."/>
            <person name="Bartels D."/>
            <person name="Buhrmester J."/>
            <person name="Choudhuri J.V."/>
            <person name="Ebensen T."/>
            <person name="Gaigalat L."/>
            <person name="Herrmann S."/>
            <person name="Khachane A.N."/>
            <person name="Larisch C."/>
            <person name="Link S."/>
            <person name="Linke B."/>
            <person name="Meyer F."/>
            <person name="Mormann S."/>
            <person name="Nakunst D."/>
            <person name="Rueckert C."/>
            <person name="Schneiker-Bekel S."/>
            <person name="Schulze K."/>
            <person name="Vorhoelter F.J."/>
            <person name="Yevsa T."/>
            <person name="Engle J.T."/>
            <person name="Goldman W.E."/>
            <person name="Puehler A."/>
            <person name="Goebel U.B."/>
            <person name="Goesmann A."/>
            <person name="Bloecker H."/>
            <person name="Kaiser O."/>
            <person name="Martinez-Arias R."/>
        </authorList>
    </citation>
    <scope>NUCLEOTIDE SEQUENCE [LARGE SCALE GENOMIC DNA]</scope>
    <source>
        <strain evidence="4">ATCC BAA-461 / DSM 12804 / CCUG 43448 / CIP 107267 / Se-1111R</strain>
    </source>
</reference>
<dbReference type="InterPro" id="IPR008638">
    <property type="entry name" value="FhaB/CdiA-like_TPS"/>
</dbReference>
<dbReference type="Pfam" id="PF05594">
    <property type="entry name" value="Fil_haemagg"/>
    <property type="match status" value="5"/>
</dbReference>
<dbReference type="InterPro" id="IPR011050">
    <property type="entry name" value="Pectin_lyase_fold/virulence"/>
</dbReference>
<name>A9I254_BORPD</name>
<dbReference type="InterPro" id="IPR024440">
    <property type="entry name" value="ColicinD_C"/>
</dbReference>
<evidence type="ECO:0000313" key="3">
    <source>
        <dbReference type="EMBL" id="CAP40933.1"/>
    </source>
</evidence>
<dbReference type="SUPFAM" id="SSF102824">
    <property type="entry name" value="Colicin D/E5 nuclease domain"/>
    <property type="match status" value="1"/>
</dbReference>
<evidence type="ECO:0000313" key="4">
    <source>
        <dbReference type="Proteomes" id="UP000001225"/>
    </source>
</evidence>
<dbReference type="InterPro" id="IPR008619">
    <property type="entry name" value="Filamentous_hemagglutn_rpt"/>
</dbReference>
<dbReference type="Pfam" id="PF05860">
    <property type="entry name" value="TPS"/>
    <property type="match status" value="1"/>
</dbReference>
<feature type="region of interest" description="Disordered" evidence="1">
    <location>
        <begin position="2489"/>
        <end position="2519"/>
    </location>
</feature>
<gene>
    <name evidence="3" type="primary">fhaB</name>
    <name evidence="3" type="ordered locus">Bpet0601</name>
</gene>
<dbReference type="Proteomes" id="UP000001225">
    <property type="component" value="Chromosome"/>
</dbReference>
<dbReference type="STRING" id="94624.Bpet0601"/>
<dbReference type="InterPro" id="IPR012334">
    <property type="entry name" value="Pectin_lyas_fold"/>
</dbReference>
<dbReference type="Gene3D" id="3.10.450.200">
    <property type="match status" value="1"/>
</dbReference>
<keyword evidence="4" id="KW-1185">Reference proteome</keyword>
<organism evidence="3 4">
    <name type="scientific">Bordetella petrii (strain ATCC BAA-461 / DSM 12804 / CCUG 43448 / CIP 107267 / Se-1111R)</name>
    <dbReference type="NCBI Taxonomy" id="340100"/>
    <lineage>
        <taxon>Bacteria</taxon>
        <taxon>Pseudomonadati</taxon>
        <taxon>Pseudomonadota</taxon>
        <taxon>Betaproteobacteria</taxon>
        <taxon>Burkholderiales</taxon>
        <taxon>Alcaligenaceae</taxon>
        <taxon>Bordetella</taxon>
    </lineage>
</organism>
<dbReference type="SUPFAM" id="SSF51126">
    <property type="entry name" value="Pectin lyase-like"/>
    <property type="match status" value="1"/>
</dbReference>
<dbReference type="EMBL" id="AM902716">
    <property type="protein sequence ID" value="CAP40933.1"/>
    <property type="molecule type" value="Genomic_DNA"/>
</dbReference>
<dbReference type="InterPro" id="IPR037178">
    <property type="entry name" value="ColicinD_C_sf"/>
</dbReference>
<dbReference type="NCBIfam" id="TIGR01901">
    <property type="entry name" value="adhes_NPXG"/>
    <property type="match status" value="1"/>
</dbReference>